<evidence type="ECO:0000256" key="9">
    <source>
        <dbReference type="PROSITE-ProRule" id="PRU00433"/>
    </source>
</evidence>
<keyword evidence="5 9" id="KW-0479">Metal-binding</keyword>
<dbReference type="GO" id="GO:0009055">
    <property type="term" value="F:electron transfer activity"/>
    <property type="evidence" value="ECO:0007669"/>
    <property type="project" value="InterPro"/>
</dbReference>
<evidence type="ECO:0000256" key="6">
    <source>
        <dbReference type="ARBA" id="ARBA00022982"/>
    </source>
</evidence>
<evidence type="ECO:0000256" key="4">
    <source>
        <dbReference type="ARBA" id="ARBA00022617"/>
    </source>
</evidence>
<dbReference type="EMBL" id="CP020114">
    <property type="protein sequence ID" value="AVZ29782.1"/>
    <property type="molecule type" value="Genomic_DNA"/>
</dbReference>
<dbReference type="AlphaFoldDB" id="A0A2S0Q624"/>
<dbReference type="RefSeq" id="WP_006195306.1">
    <property type="nucleotide sequence ID" value="NZ_CAWNZE010000001.1"/>
</dbReference>
<proteinExistence type="inferred from homology"/>
<dbReference type="GO" id="GO:0020037">
    <property type="term" value="F:heme binding"/>
    <property type="evidence" value="ECO:0007669"/>
    <property type="project" value="InterPro"/>
</dbReference>
<keyword evidence="7 9" id="KW-0408">Iron</keyword>
<organism evidence="12 13">
    <name type="scientific">Nodularia spumigena UHCC 0039</name>
    <dbReference type="NCBI Taxonomy" id="1914872"/>
    <lineage>
        <taxon>Bacteria</taxon>
        <taxon>Bacillati</taxon>
        <taxon>Cyanobacteriota</taxon>
        <taxon>Cyanophyceae</taxon>
        <taxon>Nostocales</taxon>
        <taxon>Nodulariaceae</taxon>
        <taxon>Nodularia</taxon>
    </lineage>
</organism>
<evidence type="ECO:0000256" key="1">
    <source>
        <dbReference type="ARBA" id="ARBA00004518"/>
    </source>
</evidence>
<comment type="similarity">
    <text evidence="2">Belongs to the cytochrome c family. PetJ subfamily.</text>
</comment>
<evidence type="ECO:0000256" key="3">
    <source>
        <dbReference type="ARBA" id="ARBA00022448"/>
    </source>
</evidence>
<evidence type="ECO:0000313" key="12">
    <source>
        <dbReference type="EMBL" id="AVZ29782.1"/>
    </source>
</evidence>
<name>A0A2S0Q624_NODSP</name>
<dbReference type="PANTHER" id="PTHR34688">
    <property type="entry name" value="CYTOCHROME C6, CHLOROPLASTIC"/>
    <property type="match status" value="1"/>
</dbReference>
<feature type="domain" description="Cytochrome c" evidence="11">
    <location>
        <begin position="26"/>
        <end position="106"/>
    </location>
</feature>
<feature type="chain" id="PRO_5015609030" evidence="10">
    <location>
        <begin position="26"/>
        <end position="111"/>
    </location>
</feature>
<evidence type="ECO:0000256" key="10">
    <source>
        <dbReference type="SAM" id="SignalP"/>
    </source>
</evidence>
<dbReference type="InterPro" id="IPR036909">
    <property type="entry name" value="Cyt_c-like_dom_sf"/>
</dbReference>
<dbReference type="InterPro" id="IPR023655">
    <property type="entry name" value="Cyt_C6"/>
</dbReference>
<evidence type="ECO:0000256" key="5">
    <source>
        <dbReference type="ARBA" id="ARBA00022723"/>
    </source>
</evidence>
<dbReference type="PANTHER" id="PTHR34688:SF2">
    <property type="entry name" value="CYTOCHROME C6, CHLOROPLASTIC"/>
    <property type="match status" value="1"/>
</dbReference>
<dbReference type="Gene3D" id="1.10.760.10">
    <property type="entry name" value="Cytochrome c-like domain"/>
    <property type="match status" value="1"/>
</dbReference>
<keyword evidence="3" id="KW-0813">Transport</keyword>
<sequence>MQKLLILLLVTIFLSFNNFTLPAIAAETNHGAEVFSVHCAGCHINGGNIIRRGKNLKKPALKRYGMDTIEAVTSIITNGKNNMSAYQDRLTPQEIQEVATYVLEQAQTGWR</sequence>
<evidence type="ECO:0000256" key="7">
    <source>
        <dbReference type="ARBA" id="ARBA00023004"/>
    </source>
</evidence>
<dbReference type="GO" id="GO:0005506">
    <property type="term" value="F:iron ion binding"/>
    <property type="evidence" value="ECO:0007669"/>
    <property type="project" value="InterPro"/>
</dbReference>
<gene>
    <name evidence="12" type="primary">petJ</name>
    <name evidence="12" type="ORF">BMF81_00668</name>
</gene>
<dbReference type="KEGG" id="nsp:BMF81_00668"/>
<evidence type="ECO:0000256" key="8">
    <source>
        <dbReference type="ARBA" id="ARBA00023078"/>
    </source>
</evidence>
<dbReference type="InterPro" id="IPR008168">
    <property type="entry name" value="Cyt_C_IC"/>
</dbReference>
<dbReference type="NCBIfam" id="NF045930">
    <property type="entry name" value="Cytc6PetJCyano"/>
    <property type="match status" value="1"/>
</dbReference>
<dbReference type="PRINTS" id="PR00605">
    <property type="entry name" value="CYTCHROMECIC"/>
</dbReference>
<dbReference type="Proteomes" id="UP000244056">
    <property type="component" value="Chromosome"/>
</dbReference>
<keyword evidence="6" id="KW-0249">Electron transport</keyword>
<keyword evidence="10" id="KW-0732">Signal</keyword>
<keyword evidence="8" id="KW-0793">Thylakoid</keyword>
<dbReference type="GeneID" id="78016061"/>
<comment type="subcellular location">
    <subcellularLocation>
        <location evidence="1">Cellular thylakoid lumen</location>
    </subcellularLocation>
</comment>
<keyword evidence="4 9" id="KW-0349">Heme</keyword>
<reference evidence="12 13" key="1">
    <citation type="submission" date="2017-03" db="EMBL/GenBank/DDBJ databases">
        <title>Comparative genomics of the toxic Baltic Sea cyanobacteria Nodularia spumigena UHCC 0039 and its response on varying salinity.</title>
        <authorList>
            <person name="Teikari J.E."/>
        </authorList>
    </citation>
    <scope>NUCLEOTIDE SEQUENCE [LARGE SCALE GENOMIC DNA]</scope>
    <source>
        <strain evidence="12 13">UHCC 0039</strain>
    </source>
</reference>
<dbReference type="SUPFAM" id="SSF46626">
    <property type="entry name" value="Cytochrome c"/>
    <property type="match status" value="1"/>
</dbReference>
<accession>A0A2S0Q624</accession>
<dbReference type="GO" id="GO:0031979">
    <property type="term" value="C:plasma membrane-derived thylakoid lumen"/>
    <property type="evidence" value="ECO:0007669"/>
    <property type="project" value="UniProtKB-SubCell"/>
</dbReference>
<evidence type="ECO:0000259" key="11">
    <source>
        <dbReference type="PROSITE" id="PS51007"/>
    </source>
</evidence>
<dbReference type="InterPro" id="IPR009056">
    <property type="entry name" value="Cyt_c-like_dom"/>
</dbReference>
<dbReference type="PROSITE" id="PS51007">
    <property type="entry name" value="CYTC"/>
    <property type="match status" value="1"/>
</dbReference>
<feature type="signal peptide" evidence="10">
    <location>
        <begin position="1"/>
        <end position="25"/>
    </location>
</feature>
<dbReference type="Pfam" id="PF13442">
    <property type="entry name" value="Cytochrome_CBB3"/>
    <property type="match status" value="1"/>
</dbReference>
<protein>
    <submittedName>
        <fullName evidence="12">Cytochrome c6</fullName>
    </submittedName>
</protein>
<evidence type="ECO:0000256" key="2">
    <source>
        <dbReference type="ARBA" id="ARBA00009650"/>
    </source>
</evidence>
<evidence type="ECO:0000313" key="13">
    <source>
        <dbReference type="Proteomes" id="UP000244056"/>
    </source>
</evidence>